<protein>
    <submittedName>
        <fullName evidence="1">Aspartate/glutamate racemase family protein</fullName>
    </submittedName>
</protein>
<dbReference type="AlphaFoldDB" id="A0A7M1SUV8"/>
<dbReference type="RefSeq" id="WP_193497197.1">
    <property type="nucleotide sequence ID" value="NZ_CP063169.1"/>
</dbReference>
<organism evidence="1 2">
    <name type="scientific">Ruania alkalisoli</name>
    <dbReference type="NCBI Taxonomy" id="2779775"/>
    <lineage>
        <taxon>Bacteria</taxon>
        <taxon>Bacillati</taxon>
        <taxon>Actinomycetota</taxon>
        <taxon>Actinomycetes</taxon>
        <taxon>Micrococcales</taxon>
        <taxon>Ruaniaceae</taxon>
        <taxon>Ruania</taxon>
    </lineage>
</organism>
<reference evidence="1 2" key="1">
    <citation type="submission" date="2020-10" db="EMBL/GenBank/DDBJ databases">
        <title>Haloactinobacterium sp. RN3S43, a bacterium isolated from saline soil.</title>
        <authorList>
            <person name="Sun J.-Q."/>
        </authorList>
    </citation>
    <scope>NUCLEOTIDE SEQUENCE [LARGE SCALE GENOMIC DNA]</scope>
    <source>
        <strain evidence="1 2">RN3S43</strain>
    </source>
</reference>
<gene>
    <name evidence="1" type="ORF">IM660_18340</name>
</gene>
<keyword evidence="2" id="KW-1185">Reference proteome</keyword>
<dbReference type="InterPro" id="IPR001920">
    <property type="entry name" value="Asp/Glu_race"/>
</dbReference>
<proteinExistence type="predicted"/>
<dbReference type="Gene3D" id="3.40.50.1860">
    <property type="match status" value="2"/>
</dbReference>
<accession>A0A7M1SUV8</accession>
<dbReference type="Proteomes" id="UP000593758">
    <property type="component" value="Chromosome"/>
</dbReference>
<dbReference type="Pfam" id="PF01177">
    <property type="entry name" value="Asp_Glu_race"/>
    <property type="match status" value="1"/>
</dbReference>
<dbReference type="GO" id="GO:0047661">
    <property type="term" value="F:amino-acid racemase activity"/>
    <property type="evidence" value="ECO:0007669"/>
    <property type="project" value="InterPro"/>
</dbReference>
<dbReference type="InterPro" id="IPR015942">
    <property type="entry name" value="Asp/Glu/hydantoin_racemase"/>
</dbReference>
<dbReference type="EMBL" id="CP063169">
    <property type="protein sequence ID" value="QOR70522.1"/>
    <property type="molecule type" value="Genomic_DNA"/>
</dbReference>
<name>A0A7M1SUV8_9MICO</name>
<evidence type="ECO:0000313" key="1">
    <source>
        <dbReference type="EMBL" id="QOR70522.1"/>
    </source>
</evidence>
<evidence type="ECO:0000313" key="2">
    <source>
        <dbReference type="Proteomes" id="UP000593758"/>
    </source>
</evidence>
<dbReference type="KEGG" id="halt:IM660_18340"/>
<sequence length="232" mass="23634">MTSTPHTPAAATTSAPATRVAFLHTGAVVIPPVMELVGERLPGLSTVNYLDDRIVADLADPARQDSVPERLADLAAAAKSAGADVLMFTCSSISHLAASTAEQAGIPVLRIDEAMADEAVAGGGRVSVLATLPTTLNPTLALLRERAGIAGTAPELTSEVIPGAFEAVAGGDRATHDQLVAEAIERHAPESDVVVLAQASMASAAEAAQVTVPVLTSLRPGISRLAERLQVG</sequence>